<dbReference type="Proteomes" id="UP000011761">
    <property type="component" value="Unassembled WGS sequence"/>
</dbReference>
<accession>M2MSR8</accession>
<name>M2MSR8_BAUPA</name>
<protein>
    <submittedName>
        <fullName evidence="1">Uncharacterized protein</fullName>
    </submittedName>
</protein>
<dbReference type="AlphaFoldDB" id="M2MSR8"/>
<dbReference type="RefSeq" id="XP_007673009.1">
    <property type="nucleotide sequence ID" value="XM_007674819.1"/>
</dbReference>
<dbReference type="KEGG" id="bcom:BAUCODRAFT_30338"/>
<reference evidence="1 2" key="1">
    <citation type="journal article" date="2012" name="PLoS Pathog.">
        <title>Diverse lifestyles and strategies of plant pathogenesis encoded in the genomes of eighteen Dothideomycetes fungi.</title>
        <authorList>
            <person name="Ohm R.A."/>
            <person name="Feau N."/>
            <person name="Henrissat B."/>
            <person name="Schoch C.L."/>
            <person name="Horwitz B.A."/>
            <person name="Barry K.W."/>
            <person name="Condon B.J."/>
            <person name="Copeland A.C."/>
            <person name="Dhillon B."/>
            <person name="Glaser F."/>
            <person name="Hesse C.N."/>
            <person name="Kosti I."/>
            <person name="LaButti K."/>
            <person name="Lindquist E.A."/>
            <person name="Lucas S."/>
            <person name="Salamov A.A."/>
            <person name="Bradshaw R.E."/>
            <person name="Ciuffetti L."/>
            <person name="Hamelin R.C."/>
            <person name="Kema G.H.J."/>
            <person name="Lawrence C."/>
            <person name="Scott J.A."/>
            <person name="Spatafora J.W."/>
            <person name="Turgeon B.G."/>
            <person name="de Wit P.J.G.M."/>
            <person name="Zhong S."/>
            <person name="Goodwin S.B."/>
            <person name="Grigoriev I.V."/>
        </authorList>
    </citation>
    <scope>NUCLEOTIDE SEQUENCE [LARGE SCALE GENOMIC DNA]</scope>
    <source>
        <strain evidence="1 2">UAMH 10762</strain>
    </source>
</reference>
<dbReference type="EMBL" id="KB445551">
    <property type="protein sequence ID" value="EMC99921.1"/>
    <property type="molecule type" value="Genomic_DNA"/>
</dbReference>
<evidence type="ECO:0000313" key="1">
    <source>
        <dbReference type="EMBL" id="EMC99921.1"/>
    </source>
</evidence>
<evidence type="ECO:0000313" key="2">
    <source>
        <dbReference type="Proteomes" id="UP000011761"/>
    </source>
</evidence>
<proteinExistence type="predicted"/>
<dbReference type="GeneID" id="19111200"/>
<dbReference type="HOGENOM" id="CLU_2049260_0_0_1"/>
<keyword evidence="2" id="KW-1185">Reference proteome</keyword>
<sequence length="120" mass="13267">MSRGYVAQRVCLEPGSLESSPREVASVPTSHHLSCSDALLPSDFTDVHAKDTKQRSRRSSTAQCRILGLPNLHHENPWLQDSVNINSMVMARVTLLPVSTPSNSSHAMLLTRREVAAQHR</sequence>
<organism evidence="1 2">
    <name type="scientific">Baudoinia panamericana (strain UAMH 10762)</name>
    <name type="common">Angels' share fungus</name>
    <name type="synonym">Baudoinia compniacensis (strain UAMH 10762)</name>
    <dbReference type="NCBI Taxonomy" id="717646"/>
    <lineage>
        <taxon>Eukaryota</taxon>
        <taxon>Fungi</taxon>
        <taxon>Dikarya</taxon>
        <taxon>Ascomycota</taxon>
        <taxon>Pezizomycotina</taxon>
        <taxon>Dothideomycetes</taxon>
        <taxon>Dothideomycetidae</taxon>
        <taxon>Mycosphaerellales</taxon>
        <taxon>Teratosphaeriaceae</taxon>
        <taxon>Baudoinia</taxon>
    </lineage>
</organism>
<gene>
    <name evidence="1" type="ORF">BAUCODRAFT_30338</name>
</gene>